<dbReference type="Pfam" id="PF09699">
    <property type="entry name" value="Paired_CXXCH_1"/>
    <property type="match status" value="1"/>
</dbReference>
<dbReference type="Gene3D" id="1.25.40.10">
    <property type="entry name" value="Tetratricopeptide repeat domain"/>
    <property type="match status" value="1"/>
</dbReference>
<dbReference type="SMART" id="SM00028">
    <property type="entry name" value="TPR"/>
    <property type="match status" value="4"/>
</dbReference>
<dbReference type="InterPro" id="IPR011990">
    <property type="entry name" value="TPR-like_helical_dom_sf"/>
</dbReference>
<dbReference type="EMBL" id="JAATJS010000002">
    <property type="protein sequence ID" value="NIX76371.1"/>
    <property type="molecule type" value="Genomic_DNA"/>
</dbReference>
<proteinExistence type="predicted"/>
<keyword evidence="1" id="KW-0732">Signal</keyword>
<reference evidence="5 6" key="1">
    <citation type="submission" date="2020-03" db="EMBL/GenBank/DDBJ databases">
        <title>The genome sequence of Microvirga sp. c23x22.</title>
        <authorList>
            <person name="Zhang X."/>
        </authorList>
    </citation>
    <scope>NUCLEOTIDE SEQUENCE [LARGE SCALE GENOMIC DNA]</scope>
    <source>
        <strain evidence="6">c23x22</strain>
    </source>
</reference>
<evidence type="ECO:0000313" key="5">
    <source>
        <dbReference type="EMBL" id="NIX76371.1"/>
    </source>
</evidence>
<evidence type="ECO:0000256" key="2">
    <source>
        <dbReference type="PROSITE-ProRule" id="PRU00339"/>
    </source>
</evidence>
<feature type="domain" description="Doubled CXXCH motif" evidence="3">
    <location>
        <begin position="335"/>
        <end position="363"/>
    </location>
</feature>
<evidence type="ECO:0000256" key="1">
    <source>
        <dbReference type="ARBA" id="ARBA00022729"/>
    </source>
</evidence>
<dbReference type="PANTHER" id="PTHR35038">
    <property type="entry name" value="DISSIMILATORY SULFITE REDUCTASE SIRA"/>
    <property type="match status" value="1"/>
</dbReference>
<dbReference type="PANTHER" id="PTHR35038:SF8">
    <property type="entry name" value="C-TYPE POLYHEME CYTOCHROME OMCC"/>
    <property type="match status" value="1"/>
</dbReference>
<keyword evidence="2" id="KW-0802">TPR repeat</keyword>
<dbReference type="Pfam" id="PF13429">
    <property type="entry name" value="TPR_15"/>
    <property type="match status" value="1"/>
</dbReference>
<keyword evidence="6" id="KW-1185">Reference proteome</keyword>
<dbReference type="InterPro" id="IPR019734">
    <property type="entry name" value="TPR_rpt"/>
</dbReference>
<feature type="domain" description="Cytochrome c-552/4" evidence="4">
    <location>
        <begin position="181"/>
        <end position="219"/>
    </location>
</feature>
<dbReference type="SUPFAM" id="SSF48452">
    <property type="entry name" value="TPR-like"/>
    <property type="match status" value="1"/>
</dbReference>
<sequence>MLQPLNSIAWVFALSLGLVGAAFMIDGGSQPLHAETGGETYVGSATCMGCHATEANAWRTSQHARAMQEANDTTVLGDFNDAFAEHYGSKARFFRKDGRFVVETDSKDGKTAAFTVKYTFGLEPLQQYLVEFPDGRLQALPFAWDTRKAAEGGQRWFHLYPDTPMPHTDPLHWTGLFQNWNYMCAECHSTNVKKGYDSEKNTFHTTFSEISLGCESCHGPASGHLAWANGGQPAGVAHSGFASVVTPRAPITWFPDPKTGSPANTVPQAHGGEVEMCARCHARRGQFSDAWRPGRPLADTHLPTFLTADLFEADGQMRDEVYNYASFLQSKMYAKGVVCTDCHDPHSGKLKAAGAEVCSQCHRLEKFATIVHTGHAAGPSAPDCISCHMPDRTYMVVDKRHDHSFRIPRPDLSVTLNTPNACNDCHTDKTAAWSSSAVERWHGPTRKGFQTYAEAFHAARQNRPEARELLLKVAQDGAAPAIARGTALIELNGRPSAEVDSVIATSLSDPDPMVRIAALRGVVSLPPDQRGRRVSPLLSDPVQGVRIAAALALAGVPATAIPPESRAAFERAAEEYVASERFNADRPESRNNLAGFFARQGKTAEAEAEYLAAIKLAPASVPARVNLADLYRTQGRDAQAEQLLRSAISVAPEAAAPRHALGLTLVRLKRYPEALEQLRRAAELEANNARYAYVYAVALQSAGQPDEARRILEQALGARPDNAEILAALMQDSLRQRDIAMALGYAERLRILTPDDLNLSRLIGQLKQAPKP</sequence>
<name>A0ABX0VBD1_9HYPH</name>
<feature type="domain" description="Cytochrome c-552/4" evidence="4">
    <location>
        <begin position="46"/>
        <end position="72"/>
    </location>
</feature>
<evidence type="ECO:0000259" key="4">
    <source>
        <dbReference type="Pfam" id="PF13435"/>
    </source>
</evidence>
<dbReference type="SUPFAM" id="SSF48695">
    <property type="entry name" value="Multiheme cytochromes"/>
    <property type="match status" value="1"/>
</dbReference>
<dbReference type="InterPro" id="IPR036280">
    <property type="entry name" value="Multihaem_cyt_sf"/>
</dbReference>
<dbReference type="InterPro" id="IPR023155">
    <property type="entry name" value="Cyt_c-552/4"/>
</dbReference>
<dbReference type="Proteomes" id="UP000707352">
    <property type="component" value="Unassembled WGS sequence"/>
</dbReference>
<dbReference type="Pfam" id="PF13435">
    <property type="entry name" value="Cytochrome_C554"/>
    <property type="match status" value="2"/>
</dbReference>
<evidence type="ECO:0000313" key="6">
    <source>
        <dbReference type="Proteomes" id="UP000707352"/>
    </source>
</evidence>
<dbReference type="PROSITE" id="PS50005">
    <property type="entry name" value="TPR"/>
    <property type="match status" value="1"/>
</dbReference>
<evidence type="ECO:0000259" key="3">
    <source>
        <dbReference type="Pfam" id="PF09699"/>
    </source>
</evidence>
<protein>
    <submittedName>
        <fullName evidence="5">Tetratricopeptide repeat protein</fullName>
    </submittedName>
</protein>
<dbReference type="Gene3D" id="1.10.1130.10">
    <property type="entry name" value="Flavocytochrome C3, Chain A"/>
    <property type="match status" value="2"/>
</dbReference>
<comment type="caution">
    <text evidence="5">The sequence shown here is derived from an EMBL/GenBank/DDBJ whole genome shotgun (WGS) entry which is preliminary data.</text>
</comment>
<feature type="repeat" description="TPR" evidence="2">
    <location>
        <begin position="655"/>
        <end position="688"/>
    </location>
</feature>
<gene>
    <name evidence="5" type="ORF">HB375_07035</name>
</gene>
<dbReference type="InterPro" id="IPR051829">
    <property type="entry name" value="Multiheme_Cytochr_ET"/>
</dbReference>
<accession>A0ABX0VBD1</accession>
<dbReference type="InterPro" id="IPR010177">
    <property type="entry name" value="Paired_CXXCH_1"/>
</dbReference>
<organism evidence="5 6">
    <name type="scientific">Microvirga terricola</name>
    <dbReference type="NCBI Taxonomy" id="2719797"/>
    <lineage>
        <taxon>Bacteria</taxon>
        <taxon>Pseudomonadati</taxon>
        <taxon>Pseudomonadota</taxon>
        <taxon>Alphaproteobacteria</taxon>
        <taxon>Hyphomicrobiales</taxon>
        <taxon>Methylobacteriaceae</taxon>
        <taxon>Microvirga</taxon>
    </lineage>
</organism>